<dbReference type="GO" id="GO:0008270">
    <property type="term" value="F:zinc ion binding"/>
    <property type="evidence" value="ECO:0007669"/>
    <property type="project" value="InterPro"/>
</dbReference>
<sequence length="457" mass="49971">MEHNRPGGATGTPPGGQQHSMATEPGTPDATGQGSSTGQERYQAGFLGTQASTRPALTAEELERMKEMRLRGACLRCRLSKVKCSPEDPCGPCLSSAIKGNERKVLSFCYCVRTQIADVNIFQHRPYNPIALRAKTDALDAKLALSTLQPAFDMEGTTGHVMNLILAEQGGGSGQSSMVGMLTSQAFADAVQGTLDGQITDSFRRFLLAVTLAHTGWIDAEAHDKDRLSWKDLHIITYASGSELLGRLERALAPQALSASNKRTLQALFLVVFGTILGVGYSTQVTASPEFPADMLGHNLQQSPTLWVLMKEHLCVMLAHYLIFLGSMIGHKLNTAKERVVVENATRRWNLQENFLWAQMIVPDPQPREATTRAVTPFSDSQPAEHHNISPPIAVPCPDILQQDMPGSVSWPDPDADEEPVDEEGMRLHRKIHKRRTMLVVGSCNGQQRCFNRPAAA</sequence>
<keyword evidence="3" id="KW-0472">Membrane</keyword>
<dbReference type="InterPro" id="IPR036864">
    <property type="entry name" value="Zn2-C6_fun-type_DNA-bd_sf"/>
</dbReference>
<organism evidence="5 6">
    <name type="scientific">Pleurostoma richardsiae</name>
    <dbReference type="NCBI Taxonomy" id="41990"/>
    <lineage>
        <taxon>Eukaryota</taxon>
        <taxon>Fungi</taxon>
        <taxon>Dikarya</taxon>
        <taxon>Ascomycota</taxon>
        <taxon>Pezizomycotina</taxon>
        <taxon>Sordariomycetes</taxon>
        <taxon>Sordariomycetidae</taxon>
        <taxon>Calosphaeriales</taxon>
        <taxon>Pleurostomataceae</taxon>
        <taxon>Pleurostoma</taxon>
    </lineage>
</organism>
<evidence type="ECO:0000313" key="5">
    <source>
        <dbReference type="EMBL" id="KAJ9144239.1"/>
    </source>
</evidence>
<dbReference type="PANTHER" id="PTHR35392">
    <property type="entry name" value="ZN(II)2CYS6 TRANSCRIPTION FACTOR (EUROFUNG)-RELATED-RELATED"/>
    <property type="match status" value="1"/>
</dbReference>
<dbReference type="EMBL" id="JANBVO010000017">
    <property type="protein sequence ID" value="KAJ9144239.1"/>
    <property type="molecule type" value="Genomic_DNA"/>
</dbReference>
<accession>A0AA38VSZ9</accession>
<evidence type="ECO:0000256" key="3">
    <source>
        <dbReference type="SAM" id="Phobius"/>
    </source>
</evidence>
<evidence type="ECO:0000313" key="6">
    <source>
        <dbReference type="Proteomes" id="UP001174694"/>
    </source>
</evidence>
<protein>
    <recommendedName>
        <fullName evidence="4">Zn(2)-C6 fungal-type domain-containing protein</fullName>
    </recommendedName>
</protein>
<keyword evidence="3" id="KW-1133">Transmembrane helix</keyword>
<feature type="region of interest" description="Disordered" evidence="2">
    <location>
        <begin position="1"/>
        <end position="40"/>
    </location>
</feature>
<comment type="caution">
    <text evidence="5">The sequence shown here is derived from an EMBL/GenBank/DDBJ whole genome shotgun (WGS) entry which is preliminary data.</text>
</comment>
<feature type="compositionally biased region" description="Acidic residues" evidence="2">
    <location>
        <begin position="414"/>
        <end position="423"/>
    </location>
</feature>
<dbReference type="GO" id="GO:0000981">
    <property type="term" value="F:DNA-binding transcription factor activity, RNA polymerase II-specific"/>
    <property type="evidence" value="ECO:0007669"/>
    <property type="project" value="InterPro"/>
</dbReference>
<keyword evidence="6" id="KW-1185">Reference proteome</keyword>
<dbReference type="InterPro" id="IPR001138">
    <property type="entry name" value="Zn2Cys6_DnaBD"/>
</dbReference>
<proteinExistence type="predicted"/>
<dbReference type="InterPro" id="IPR052973">
    <property type="entry name" value="Fungal_sec-metab_reg_TF"/>
</dbReference>
<feature type="region of interest" description="Disordered" evidence="2">
    <location>
        <begin position="404"/>
        <end position="425"/>
    </location>
</feature>
<feature type="transmembrane region" description="Helical" evidence="3">
    <location>
        <begin position="267"/>
        <end position="287"/>
    </location>
</feature>
<feature type="domain" description="Zn(2)-C6 fungal-type" evidence="4">
    <location>
        <begin position="73"/>
        <end position="96"/>
    </location>
</feature>
<keyword evidence="1" id="KW-0539">Nucleus</keyword>
<feature type="transmembrane region" description="Helical" evidence="3">
    <location>
        <begin position="307"/>
        <end position="329"/>
    </location>
</feature>
<dbReference type="Pfam" id="PF00172">
    <property type="entry name" value="Zn_clus"/>
    <property type="match status" value="1"/>
</dbReference>
<reference evidence="5" key="1">
    <citation type="submission" date="2022-07" db="EMBL/GenBank/DDBJ databases">
        <title>Fungi with potential for degradation of polypropylene.</title>
        <authorList>
            <person name="Gostincar C."/>
        </authorList>
    </citation>
    <scope>NUCLEOTIDE SEQUENCE</scope>
    <source>
        <strain evidence="5">EXF-13308</strain>
    </source>
</reference>
<dbReference type="CDD" id="cd00067">
    <property type="entry name" value="GAL4"/>
    <property type="match status" value="1"/>
</dbReference>
<dbReference type="Proteomes" id="UP001174694">
    <property type="component" value="Unassembled WGS sequence"/>
</dbReference>
<dbReference type="SUPFAM" id="SSF57701">
    <property type="entry name" value="Zn2/Cys6 DNA-binding domain"/>
    <property type="match status" value="1"/>
</dbReference>
<evidence type="ECO:0000256" key="1">
    <source>
        <dbReference type="ARBA" id="ARBA00023242"/>
    </source>
</evidence>
<dbReference type="Gene3D" id="4.10.240.10">
    <property type="entry name" value="Zn(2)-C6 fungal-type DNA-binding domain"/>
    <property type="match status" value="1"/>
</dbReference>
<dbReference type="PANTHER" id="PTHR35392:SF5">
    <property type="entry name" value="ZN(2)-C6 FUNGAL-TYPE DOMAIN-CONTAINING PROTEIN"/>
    <property type="match status" value="1"/>
</dbReference>
<evidence type="ECO:0000256" key="2">
    <source>
        <dbReference type="SAM" id="MobiDB-lite"/>
    </source>
</evidence>
<feature type="compositionally biased region" description="Polar residues" evidence="2">
    <location>
        <begin position="30"/>
        <end position="40"/>
    </location>
</feature>
<gene>
    <name evidence="5" type="ORF">NKR23_g6108</name>
</gene>
<name>A0AA38VSZ9_9PEZI</name>
<evidence type="ECO:0000259" key="4">
    <source>
        <dbReference type="Pfam" id="PF00172"/>
    </source>
</evidence>
<keyword evidence="3" id="KW-0812">Transmembrane</keyword>
<dbReference type="AlphaFoldDB" id="A0AA38VSZ9"/>